<keyword evidence="1" id="KW-0472">Membrane</keyword>
<gene>
    <name evidence="2" type="ORF">ABID27_000290</name>
</gene>
<keyword evidence="1" id="KW-0812">Transmembrane</keyword>
<feature type="transmembrane region" description="Helical" evidence="1">
    <location>
        <begin position="12"/>
        <end position="33"/>
    </location>
</feature>
<protein>
    <submittedName>
        <fullName evidence="2">Type II secretory pathway pseudopilin PulG</fullName>
    </submittedName>
</protein>
<evidence type="ECO:0000313" key="3">
    <source>
        <dbReference type="Proteomes" id="UP001549055"/>
    </source>
</evidence>
<comment type="caution">
    <text evidence="2">The sequence shown here is derived from an EMBL/GenBank/DDBJ whole genome shotgun (WGS) entry which is preliminary data.</text>
</comment>
<organism evidence="2 3">
    <name type="scientific">Streptococcus gallinaceus</name>
    <dbReference type="NCBI Taxonomy" id="165758"/>
    <lineage>
        <taxon>Bacteria</taxon>
        <taxon>Bacillati</taxon>
        <taxon>Bacillota</taxon>
        <taxon>Bacilli</taxon>
        <taxon>Lactobacillales</taxon>
        <taxon>Streptococcaceae</taxon>
        <taxon>Streptococcus</taxon>
    </lineage>
</organism>
<dbReference type="Proteomes" id="UP001549055">
    <property type="component" value="Unassembled WGS sequence"/>
</dbReference>
<proteinExistence type="predicted"/>
<keyword evidence="3" id="KW-1185">Reference proteome</keyword>
<accession>A0ABV2JIE2</accession>
<sequence>MKNVKKRKGITLAEVIISLILISVIVVGTMSFFSNSFNNVFGLRTQNETNFAIQEQFESRIAEVKKNGGTGTEEREFVYKIGSNAPQTVKVKGTNLSYKNDKAPKKIHLFVANNKESVLKIPEDLKVTLDEKEGKKGKAYYYVDEQTPDGRVQLTDKSTSSKIYTEEGWFQSHLSIKNKDNPSKPIVLVGSLAAIGSTESKVVHPKMLEDFKQISKKHNGIKIEDKMRGSYLTFAARAINSFGRVGQYHEAEHRIWVMGIPVTKDLTFHTDADLAVKKNENGTPVAIPTVDEAQSDIELFNYRNGQKITDNVAVKSIFDEEKHQARQMLALRNNSLSIKNLKMQNGLTNSFLLTKESQSGALVSYQFGNQLIWKLDIGDNGELKIATSDASNGNLSSNSTVTQKLVKDQDNSIQIVSQPVNDSQLKVEVEVYLNGEKIHTDTLTVKNRNRNGQQPITVTFGGQTHINEIAVFERSLGQDKIKSMTEYFKNKYEVKN</sequence>
<name>A0ABV2JIE2_9STRE</name>
<reference evidence="2 3" key="1">
    <citation type="submission" date="2024-06" db="EMBL/GenBank/DDBJ databases">
        <title>Genomic Encyclopedia of Type Strains, Phase IV (KMG-IV): sequencing the most valuable type-strain genomes for metagenomic binning, comparative biology and taxonomic classification.</title>
        <authorList>
            <person name="Goeker M."/>
        </authorList>
    </citation>
    <scope>NUCLEOTIDE SEQUENCE [LARGE SCALE GENOMIC DNA]</scope>
    <source>
        <strain evidence="2 3">DSM 15349</strain>
    </source>
</reference>
<dbReference type="EMBL" id="JBEPMK010000001">
    <property type="protein sequence ID" value="MET3643673.1"/>
    <property type="molecule type" value="Genomic_DNA"/>
</dbReference>
<evidence type="ECO:0000256" key="1">
    <source>
        <dbReference type="SAM" id="Phobius"/>
    </source>
</evidence>
<dbReference type="RefSeq" id="WP_354279729.1">
    <property type="nucleotide sequence ID" value="NZ_JBEPMK010000001.1"/>
</dbReference>
<evidence type="ECO:0000313" key="2">
    <source>
        <dbReference type="EMBL" id="MET3643673.1"/>
    </source>
</evidence>
<keyword evidence="1" id="KW-1133">Transmembrane helix</keyword>